<dbReference type="InterPro" id="IPR005531">
    <property type="entry name" value="Asp23"/>
</dbReference>
<proteinExistence type="inferred from homology"/>
<reference evidence="2 3" key="1">
    <citation type="submission" date="2014-01" db="EMBL/GenBank/DDBJ databases">
        <title>Genome sequencing of Thermotog hypogea.</title>
        <authorList>
            <person name="Zhang X."/>
            <person name="Alvare G."/>
            <person name="Fristensky B."/>
            <person name="Chen L."/>
            <person name="Suen T."/>
            <person name="Chen Q."/>
            <person name="Ma K."/>
        </authorList>
    </citation>
    <scope>NUCLEOTIDE SEQUENCE [LARGE SCALE GENOMIC DNA]</scope>
    <source>
        <strain evidence="2 3">DSM 11164</strain>
    </source>
</reference>
<dbReference type="EMBL" id="CP007141">
    <property type="protein sequence ID" value="AJC74187.1"/>
    <property type="molecule type" value="Genomic_DNA"/>
</dbReference>
<dbReference type="STRING" id="1123384.AJ81_08350"/>
<evidence type="ECO:0008006" key="4">
    <source>
        <dbReference type="Google" id="ProtNLM"/>
    </source>
</evidence>
<dbReference type="PATRIC" id="fig|1123384.7.peg.1674"/>
<evidence type="ECO:0000256" key="1">
    <source>
        <dbReference type="ARBA" id="ARBA00005721"/>
    </source>
</evidence>
<dbReference type="AlphaFoldDB" id="A0A0X1KSB4"/>
<protein>
    <recommendedName>
        <fullName evidence="4">Asp23/Gls24 family envelope stress response protein</fullName>
    </recommendedName>
</protein>
<dbReference type="RefSeq" id="WP_031505083.1">
    <property type="nucleotide sequence ID" value="NC_022795.1"/>
</dbReference>
<sequence>MEKGFGTIDISDNAIREIAFRSACSVLEITDEKKQKKLKKSIDIERTPEDNIIVSMKIAVPFGKSFVETGRKLMEQVKLDIERMTGQQVVSVNVTIEDVEELGVTEQGEEETKE</sequence>
<dbReference type="OrthoDB" id="37753at2"/>
<dbReference type="Proteomes" id="UP000077469">
    <property type="component" value="Chromosome"/>
</dbReference>
<dbReference type="PANTHER" id="PTHR34297:SF2">
    <property type="entry name" value="ASP23_GLS24 FAMILY ENVELOPE STRESS RESPONSE PROTEIN"/>
    <property type="match status" value="1"/>
</dbReference>
<dbReference type="PANTHER" id="PTHR34297">
    <property type="entry name" value="HYPOTHETICAL CYTOSOLIC PROTEIN-RELATED"/>
    <property type="match status" value="1"/>
</dbReference>
<evidence type="ECO:0000313" key="3">
    <source>
        <dbReference type="Proteomes" id="UP000077469"/>
    </source>
</evidence>
<dbReference type="PaxDb" id="1123384-AJ81_08350"/>
<accession>A0A0X1KSB4</accession>
<keyword evidence="3" id="KW-1185">Reference proteome</keyword>
<name>A0A0X1KSB4_9THEM</name>
<gene>
    <name evidence="2" type="ORF">AJ81_08350</name>
</gene>
<dbReference type="KEGG" id="phy:AJ81_08350"/>
<comment type="similarity">
    <text evidence="1">Belongs to the asp23 family.</text>
</comment>
<dbReference type="Pfam" id="PF03780">
    <property type="entry name" value="Asp23"/>
    <property type="match status" value="1"/>
</dbReference>
<evidence type="ECO:0000313" key="2">
    <source>
        <dbReference type="EMBL" id="AJC74187.1"/>
    </source>
</evidence>
<organism evidence="2 3">
    <name type="scientific">Pseudothermotoga hypogea DSM 11164 = NBRC 106472</name>
    <dbReference type="NCBI Taxonomy" id="1123384"/>
    <lineage>
        <taxon>Bacteria</taxon>
        <taxon>Thermotogati</taxon>
        <taxon>Thermotogota</taxon>
        <taxon>Thermotogae</taxon>
        <taxon>Thermotogales</taxon>
        <taxon>Thermotogaceae</taxon>
        <taxon>Pseudothermotoga</taxon>
    </lineage>
</organism>